<organism evidence="1 2">
    <name type="scientific">Pluteus cervinus</name>
    <dbReference type="NCBI Taxonomy" id="181527"/>
    <lineage>
        <taxon>Eukaryota</taxon>
        <taxon>Fungi</taxon>
        <taxon>Dikarya</taxon>
        <taxon>Basidiomycota</taxon>
        <taxon>Agaricomycotina</taxon>
        <taxon>Agaricomycetes</taxon>
        <taxon>Agaricomycetidae</taxon>
        <taxon>Agaricales</taxon>
        <taxon>Pluteineae</taxon>
        <taxon>Pluteaceae</taxon>
        <taxon>Pluteus</taxon>
    </lineage>
</organism>
<dbReference type="Proteomes" id="UP000308600">
    <property type="component" value="Unassembled WGS sequence"/>
</dbReference>
<reference evidence="1 2" key="1">
    <citation type="journal article" date="2019" name="Nat. Ecol. Evol.">
        <title>Megaphylogeny resolves global patterns of mushroom evolution.</title>
        <authorList>
            <person name="Varga T."/>
            <person name="Krizsan K."/>
            <person name="Foldi C."/>
            <person name="Dima B."/>
            <person name="Sanchez-Garcia M."/>
            <person name="Sanchez-Ramirez S."/>
            <person name="Szollosi G.J."/>
            <person name="Szarkandi J.G."/>
            <person name="Papp V."/>
            <person name="Albert L."/>
            <person name="Andreopoulos W."/>
            <person name="Angelini C."/>
            <person name="Antonin V."/>
            <person name="Barry K.W."/>
            <person name="Bougher N.L."/>
            <person name="Buchanan P."/>
            <person name="Buyck B."/>
            <person name="Bense V."/>
            <person name="Catcheside P."/>
            <person name="Chovatia M."/>
            <person name="Cooper J."/>
            <person name="Damon W."/>
            <person name="Desjardin D."/>
            <person name="Finy P."/>
            <person name="Geml J."/>
            <person name="Haridas S."/>
            <person name="Hughes K."/>
            <person name="Justo A."/>
            <person name="Karasinski D."/>
            <person name="Kautmanova I."/>
            <person name="Kiss B."/>
            <person name="Kocsube S."/>
            <person name="Kotiranta H."/>
            <person name="LaButti K.M."/>
            <person name="Lechner B.E."/>
            <person name="Liimatainen K."/>
            <person name="Lipzen A."/>
            <person name="Lukacs Z."/>
            <person name="Mihaltcheva S."/>
            <person name="Morgado L.N."/>
            <person name="Niskanen T."/>
            <person name="Noordeloos M.E."/>
            <person name="Ohm R.A."/>
            <person name="Ortiz-Santana B."/>
            <person name="Ovrebo C."/>
            <person name="Racz N."/>
            <person name="Riley R."/>
            <person name="Savchenko A."/>
            <person name="Shiryaev A."/>
            <person name="Soop K."/>
            <person name="Spirin V."/>
            <person name="Szebenyi C."/>
            <person name="Tomsovsky M."/>
            <person name="Tulloss R.E."/>
            <person name="Uehling J."/>
            <person name="Grigoriev I.V."/>
            <person name="Vagvolgyi C."/>
            <person name="Papp T."/>
            <person name="Martin F.M."/>
            <person name="Miettinen O."/>
            <person name="Hibbett D.S."/>
            <person name="Nagy L.G."/>
        </authorList>
    </citation>
    <scope>NUCLEOTIDE SEQUENCE [LARGE SCALE GENOMIC DNA]</scope>
    <source>
        <strain evidence="1 2">NL-1719</strain>
    </source>
</reference>
<proteinExistence type="predicted"/>
<dbReference type="EMBL" id="ML208550">
    <property type="protein sequence ID" value="TFK62922.1"/>
    <property type="molecule type" value="Genomic_DNA"/>
</dbReference>
<protein>
    <submittedName>
        <fullName evidence="1">Uncharacterized protein</fullName>
    </submittedName>
</protein>
<evidence type="ECO:0000313" key="1">
    <source>
        <dbReference type="EMBL" id="TFK62922.1"/>
    </source>
</evidence>
<keyword evidence="2" id="KW-1185">Reference proteome</keyword>
<evidence type="ECO:0000313" key="2">
    <source>
        <dbReference type="Proteomes" id="UP000308600"/>
    </source>
</evidence>
<gene>
    <name evidence="1" type="ORF">BDN72DRAFT_882387</name>
</gene>
<sequence>MAEPHQNEEEEDSQDGPGSFKILQTPAVRAGQEDQVNSNRSAFNLNIYASSVPVSVIQSGTGNFSEATEQNNNSLVHMASARPEENAANHQNVERPTSQTTMSSSSSHPNLASHLPHDSYQTPQRYPNHHFFPPNIPPFHSASQHQPQYIPLEYTQRPYVPAGNQYPIWPTGIPGGPSPFYPDPNLPPQNIQPELRELGVRSSRSRSIRRRRRREGPSGSESLAGTQRTGERMRSDSRVSSPSLTMNSVLIDSQLIVIQKDLTSDMSPIGIRVIEAIERMYIYMIRWVMGTLFALGVLVALTYLISLRLSS</sequence>
<name>A0ACD3ABG1_9AGAR</name>
<accession>A0ACD3ABG1</accession>